<evidence type="ECO:0000313" key="2">
    <source>
        <dbReference type="Proteomes" id="UP000732378"/>
    </source>
</evidence>
<keyword evidence="2" id="KW-1185">Reference proteome</keyword>
<organism evidence="1 2">
    <name type="scientific">Nocardioides salarius</name>
    <dbReference type="NCBI Taxonomy" id="374513"/>
    <lineage>
        <taxon>Bacteria</taxon>
        <taxon>Bacillati</taxon>
        <taxon>Actinomycetota</taxon>
        <taxon>Actinomycetes</taxon>
        <taxon>Propionibacteriales</taxon>
        <taxon>Nocardioidaceae</taxon>
        <taxon>Nocardioides</taxon>
    </lineage>
</organism>
<gene>
    <name evidence="1" type="ORF">JOE61_003850</name>
</gene>
<protein>
    <submittedName>
        <fullName evidence="1">Uncharacterized protein</fullName>
    </submittedName>
</protein>
<dbReference type="EMBL" id="JAFBBZ010000001">
    <property type="protein sequence ID" value="MBM7510036.1"/>
    <property type="molecule type" value="Genomic_DNA"/>
</dbReference>
<accession>A0ABS2MFS6</accession>
<comment type="caution">
    <text evidence="1">The sequence shown here is derived from an EMBL/GenBank/DDBJ whole genome shotgun (WGS) entry which is preliminary data.</text>
</comment>
<name>A0ABS2MFS6_9ACTN</name>
<evidence type="ECO:0000313" key="1">
    <source>
        <dbReference type="EMBL" id="MBM7510036.1"/>
    </source>
</evidence>
<reference evidence="1 2" key="1">
    <citation type="submission" date="2021-01" db="EMBL/GenBank/DDBJ databases">
        <title>Sequencing the genomes of 1000 actinobacteria strains.</title>
        <authorList>
            <person name="Klenk H.-P."/>
        </authorList>
    </citation>
    <scope>NUCLEOTIDE SEQUENCE [LARGE SCALE GENOMIC DNA]</scope>
    <source>
        <strain evidence="1 2">DSM 18239</strain>
    </source>
</reference>
<proteinExistence type="predicted"/>
<dbReference type="Proteomes" id="UP000732378">
    <property type="component" value="Unassembled WGS sequence"/>
</dbReference>
<sequence>MTAVVLAAYVAGRRKGRTEGEVGTIGKLLTAGLLRGPR</sequence>